<proteinExistence type="predicted"/>
<dbReference type="STRING" id="573413.Spirs_1137"/>
<dbReference type="KEGG" id="ssm:Spirs_1137"/>
<evidence type="ECO:0008006" key="3">
    <source>
        <dbReference type="Google" id="ProtNLM"/>
    </source>
</evidence>
<dbReference type="Proteomes" id="UP000002318">
    <property type="component" value="Chromosome"/>
</dbReference>
<dbReference type="EMBL" id="CP002116">
    <property type="protein sequence ID" value="ADK80267.1"/>
    <property type="molecule type" value="Genomic_DNA"/>
</dbReference>
<dbReference type="Pfam" id="PF14064">
    <property type="entry name" value="HmuY"/>
    <property type="match status" value="1"/>
</dbReference>
<name>E1R118_SEDSS</name>
<sequence length="350" mass="37660">MVKVHRFFFYILALMTAVLLLGSCDNLLGSDNDDDDDDDSSSYSTSTAAVDYLGDNLSIFFDFSTGTLTAVDHDMWDVAIATDGAIIANSGDYGSGVTVYKTSSTDISDDLSSYESKVAEYTFKSGTTLYGDQTETNPFDDEIGSGGSGSGTVYLVKDEAGIYYKLVFTSYGPMGQYSVNAVEGLSGTSTETISGTIDAAYGYTYFDLGTQAAVTVAPKKSEWDILFTRTNDILDDGSGGAYIAGRSDVLLNTAGGVEGATVDDTAIEAVVNISDYTFSSVIDTLGYSWYTHNHSATPAYSVNTLTYVVETTEGNYAKLQPGSFYGPNSEQFYMTFRYYYQADGSTNFSR</sequence>
<dbReference type="AlphaFoldDB" id="E1R118"/>
<dbReference type="HOGENOM" id="CLU_648812_0_0_12"/>
<dbReference type="RefSeq" id="WP_013253731.1">
    <property type="nucleotide sequence ID" value="NC_014364.1"/>
</dbReference>
<evidence type="ECO:0000313" key="1">
    <source>
        <dbReference type="EMBL" id="ADK80267.1"/>
    </source>
</evidence>
<accession>E1R118</accession>
<dbReference type="eggNOG" id="ENOG5033B7N">
    <property type="taxonomic scope" value="Bacteria"/>
</dbReference>
<dbReference type="InterPro" id="IPR025921">
    <property type="entry name" value="HmuY"/>
</dbReference>
<dbReference type="CDD" id="cd12105">
    <property type="entry name" value="HmuY"/>
    <property type="match status" value="1"/>
</dbReference>
<dbReference type="OrthoDB" id="362869at2"/>
<evidence type="ECO:0000313" key="2">
    <source>
        <dbReference type="Proteomes" id="UP000002318"/>
    </source>
</evidence>
<keyword evidence="2" id="KW-1185">Reference proteome</keyword>
<organism evidence="1 2">
    <name type="scientific">Sediminispirochaeta smaragdinae (strain DSM 11293 / JCM 15392 / SEBR 4228)</name>
    <name type="common">Spirochaeta smaragdinae</name>
    <dbReference type="NCBI Taxonomy" id="573413"/>
    <lineage>
        <taxon>Bacteria</taxon>
        <taxon>Pseudomonadati</taxon>
        <taxon>Spirochaetota</taxon>
        <taxon>Spirochaetia</taxon>
        <taxon>Spirochaetales</taxon>
        <taxon>Spirochaetaceae</taxon>
        <taxon>Sediminispirochaeta</taxon>
    </lineage>
</organism>
<gene>
    <name evidence="1" type="ordered locus">Spirs_1137</name>
</gene>
<dbReference type="PROSITE" id="PS51257">
    <property type="entry name" value="PROKAR_LIPOPROTEIN"/>
    <property type="match status" value="1"/>
</dbReference>
<reference evidence="2" key="1">
    <citation type="journal article" date="2010" name="Stand. Genomic Sci.">
        <title>Complete genome sequence of Spirochaeta smaragdinae type strain (SEBR 4228).</title>
        <authorList>
            <person name="Mavromatis K."/>
            <person name="Yasawong M."/>
            <person name="Chertkov O."/>
            <person name="Lapidus A."/>
            <person name="Lucas S."/>
            <person name="Nolan M."/>
            <person name="Del Rio T.G."/>
            <person name="Tice H."/>
            <person name="Cheng J.F."/>
            <person name="Pitluck S."/>
            <person name="Liolios K."/>
            <person name="Ivanova N."/>
            <person name="Tapia R."/>
            <person name="Han C."/>
            <person name="Bruce D."/>
            <person name="Goodwin L."/>
            <person name="Pati A."/>
            <person name="Chen A."/>
            <person name="Palaniappan K."/>
            <person name="Land M."/>
            <person name="Hauser L."/>
            <person name="Chang Y.J."/>
            <person name="Jeffries C.D."/>
            <person name="Detter J.C."/>
            <person name="Rohde M."/>
            <person name="Brambilla E."/>
            <person name="Spring S."/>
            <person name="Goker M."/>
            <person name="Sikorski J."/>
            <person name="Woyke T."/>
            <person name="Bristow J."/>
            <person name="Eisen J.A."/>
            <person name="Markowitz V."/>
            <person name="Hugenholtz P."/>
            <person name="Klenk H.P."/>
            <person name="Kyrpides N.C."/>
        </authorList>
    </citation>
    <scope>NUCLEOTIDE SEQUENCE [LARGE SCALE GENOMIC DNA]</scope>
    <source>
        <strain evidence="2">DSM 11293 / JCM 15392 / SEBR 4228</strain>
    </source>
</reference>
<protein>
    <recommendedName>
        <fullName evidence="3">Lipoprotein</fullName>
    </recommendedName>
</protein>